<protein>
    <recommendedName>
        <fullName evidence="4">DUF255 domain-containing protein</fullName>
    </recommendedName>
</protein>
<keyword evidence="1" id="KW-0732">Signal</keyword>
<evidence type="ECO:0000313" key="3">
    <source>
        <dbReference type="Proteomes" id="UP000557872"/>
    </source>
</evidence>
<organism evidence="2 3">
    <name type="scientific">Oceaniferula marina</name>
    <dbReference type="NCBI Taxonomy" id="2748318"/>
    <lineage>
        <taxon>Bacteria</taxon>
        <taxon>Pseudomonadati</taxon>
        <taxon>Verrucomicrobiota</taxon>
        <taxon>Verrucomicrobiia</taxon>
        <taxon>Verrucomicrobiales</taxon>
        <taxon>Verrucomicrobiaceae</taxon>
        <taxon>Oceaniferula</taxon>
    </lineage>
</organism>
<comment type="caution">
    <text evidence="2">The sequence shown here is derived from an EMBL/GenBank/DDBJ whole genome shotgun (WGS) entry which is preliminary data.</text>
</comment>
<keyword evidence="3" id="KW-1185">Reference proteome</keyword>
<name>A0A851GF21_9BACT</name>
<reference evidence="2 3" key="1">
    <citation type="submission" date="2020-07" db="EMBL/GenBank/DDBJ databases">
        <title>Roseicoccus Jingziensis gen. nov., sp. nov., isolated from coastal seawater.</title>
        <authorList>
            <person name="Feng X."/>
        </authorList>
    </citation>
    <scope>NUCLEOTIDE SEQUENCE [LARGE SCALE GENOMIC DNA]</scope>
    <source>
        <strain evidence="2 3">N1E253</strain>
    </source>
</reference>
<feature type="signal peptide" evidence="1">
    <location>
        <begin position="1"/>
        <end position="23"/>
    </location>
</feature>
<evidence type="ECO:0000313" key="2">
    <source>
        <dbReference type="EMBL" id="NWK55789.1"/>
    </source>
</evidence>
<gene>
    <name evidence="2" type="ORF">HW115_09220</name>
</gene>
<sequence>MKIPLVLSMITQLVVLSPMALDAQGPRPMDIGASPQPVGDPGVMWYTTWETAKVEAQRSQRPIFFMAAAAQCNGVSGVF</sequence>
<dbReference type="AlphaFoldDB" id="A0A851GF21"/>
<feature type="chain" id="PRO_5032901114" description="DUF255 domain-containing protein" evidence="1">
    <location>
        <begin position="24"/>
        <end position="79"/>
    </location>
</feature>
<evidence type="ECO:0000256" key="1">
    <source>
        <dbReference type="SAM" id="SignalP"/>
    </source>
</evidence>
<evidence type="ECO:0008006" key="4">
    <source>
        <dbReference type="Google" id="ProtNLM"/>
    </source>
</evidence>
<dbReference type="EMBL" id="JACBAZ010000003">
    <property type="protein sequence ID" value="NWK55789.1"/>
    <property type="molecule type" value="Genomic_DNA"/>
</dbReference>
<proteinExistence type="predicted"/>
<accession>A0A851GF21</accession>
<dbReference type="Proteomes" id="UP000557872">
    <property type="component" value="Unassembled WGS sequence"/>
</dbReference>
<dbReference type="RefSeq" id="WP_178932330.1">
    <property type="nucleotide sequence ID" value="NZ_JACBAZ010000003.1"/>
</dbReference>